<organism evidence="2 3">
    <name type="scientific">Portunus trituberculatus</name>
    <name type="common">Swimming crab</name>
    <name type="synonym">Neptunus trituberculatus</name>
    <dbReference type="NCBI Taxonomy" id="210409"/>
    <lineage>
        <taxon>Eukaryota</taxon>
        <taxon>Metazoa</taxon>
        <taxon>Ecdysozoa</taxon>
        <taxon>Arthropoda</taxon>
        <taxon>Crustacea</taxon>
        <taxon>Multicrustacea</taxon>
        <taxon>Malacostraca</taxon>
        <taxon>Eumalacostraca</taxon>
        <taxon>Eucarida</taxon>
        <taxon>Decapoda</taxon>
        <taxon>Pleocyemata</taxon>
        <taxon>Brachyura</taxon>
        <taxon>Eubrachyura</taxon>
        <taxon>Portunoidea</taxon>
        <taxon>Portunidae</taxon>
        <taxon>Portuninae</taxon>
        <taxon>Portunus</taxon>
    </lineage>
</organism>
<protein>
    <submittedName>
        <fullName evidence="2">Uncharacterized protein</fullName>
    </submittedName>
</protein>
<keyword evidence="1" id="KW-0472">Membrane</keyword>
<dbReference type="Proteomes" id="UP000324222">
    <property type="component" value="Unassembled WGS sequence"/>
</dbReference>
<accession>A0A5B7EMQ5</accession>
<gene>
    <name evidence="2" type="ORF">E2C01_028885</name>
</gene>
<evidence type="ECO:0000313" key="2">
    <source>
        <dbReference type="EMBL" id="MPC35462.1"/>
    </source>
</evidence>
<sequence>MGEGKITHEHSGWLRNITAYCIYTLLLKHPTVWEQTEKTFTLNHARLNSYTFIVLFTYIILLKYLQYKMNIYTQITTLMKLVSVR</sequence>
<keyword evidence="1" id="KW-1133">Transmembrane helix</keyword>
<keyword evidence="3" id="KW-1185">Reference proteome</keyword>
<feature type="transmembrane region" description="Helical" evidence="1">
    <location>
        <begin position="47"/>
        <end position="65"/>
    </location>
</feature>
<evidence type="ECO:0000313" key="3">
    <source>
        <dbReference type="Proteomes" id="UP000324222"/>
    </source>
</evidence>
<proteinExistence type="predicted"/>
<dbReference type="EMBL" id="VSRR010003281">
    <property type="protein sequence ID" value="MPC35462.1"/>
    <property type="molecule type" value="Genomic_DNA"/>
</dbReference>
<evidence type="ECO:0000256" key="1">
    <source>
        <dbReference type="SAM" id="Phobius"/>
    </source>
</evidence>
<keyword evidence="1" id="KW-0812">Transmembrane</keyword>
<reference evidence="2 3" key="1">
    <citation type="submission" date="2019-05" db="EMBL/GenBank/DDBJ databases">
        <title>Another draft genome of Portunus trituberculatus and its Hox gene families provides insights of decapod evolution.</title>
        <authorList>
            <person name="Jeong J.-H."/>
            <person name="Song I."/>
            <person name="Kim S."/>
            <person name="Choi T."/>
            <person name="Kim D."/>
            <person name="Ryu S."/>
            <person name="Kim W."/>
        </authorList>
    </citation>
    <scope>NUCLEOTIDE SEQUENCE [LARGE SCALE GENOMIC DNA]</scope>
    <source>
        <tissue evidence="2">Muscle</tissue>
    </source>
</reference>
<name>A0A5B7EMQ5_PORTR</name>
<dbReference type="AlphaFoldDB" id="A0A5B7EMQ5"/>
<comment type="caution">
    <text evidence="2">The sequence shown here is derived from an EMBL/GenBank/DDBJ whole genome shotgun (WGS) entry which is preliminary data.</text>
</comment>